<evidence type="ECO:0000256" key="1">
    <source>
        <dbReference type="SAM" id="Phobius"/>
    </source>
</evidence>
<comment type="caution">
    <text evidence="2">The sequence shown here is derived from an EMBL/GenBank/DDBJ whole genome shotgun (WGS) entry which is preliminary data.</text>
</comment>
<sequence>MDAPLTLRCRAAVGRRVVAVALLGYMSIAVPAYLVVEGNDQGIMALLCGGVLYLFILGAAIGQAMGLRCKMILDGEGVTFVESADEVRFRWDEITAIEVGGDSHTWEVEVRTATGSHRPGALKCFKGFVKPKSLKRTLAILEEHRAAAL</sequence>
<dbReference type="OrthoDB" id="4335459at2"/>
<name>A0A4S8NW41_9ACTN</name>
<organism evidence="2 3">
    <name type="scientific">Glycomyces paridis</name>
    <dbReference type="NCBI Taxonomy" id="2126555"/>
    <lineage>
        <taxon>Bacteria</taxon>
        <taxon>Bacillati</taxon>
        <taxon>Actinomycetota</taxon>
        <taxon>Actinomycetes</taxon>
        <taxon>Glycomycetales</taxon>
        <taxon>Glycomycetaceae</taxon>
        <taxon>Glycomyces</taxon>
    </lineage>
</organism>
<proteinExistence type="predicted"/>
<dbReference type="EMBL" id="STGX01000026">
    <property type="protein sequence ID" value="THV21708.1"/>
    <property type="molecule type" value="Genomic_DNA"/>
</dbReference>
<reference evidence="2 3" key="1">
    <citation type="journal article" date="2018" name="Int. J. Syst. Evol. Microbiol.">
        <title>Glycomyces paridis sp. nov., isolated from the medicinal plant Paris polyphylla.</title>
        <authorList>
            <person name="Fang X.M."/>
            <person name="Bai J.L."/>
            <person name="Su J."/>
            <person name="Zhao L.L."/>
            <person name="Liu H.Y."/>
            <person name="Ma B.P."/>
            <person name="Zhang Y.Q."/>
            <person name="Yu L.Y."/>
        </authorList>
    </citation>
    <scope>NUCLEOTIDE SEQUENCE [LARGE SCALE GENOMIC DNA]</scope>
    <source>
        <strain evidence="2 3">CPCC 204357</strain>
    </source>
</reference>
<gene>
    <name evidence="2" type="ORF">E9998_24405</name>
</gene>
<keyword evidence="1" id="KW-0472">Membrane</keyword>
<keyword evidence="1" id="KW-0812">Transmembrane</keyword>
<dbReference type="AlphaFoldDB" id="A0A4S8NW41"/>
<evidence type="ECO:0008006" key="4">
    <source>
        <dbReference type="Google" id="ProtNLM"/>
    </source>
</evidence>
<protein>
    <recommendedName>
        <fullName evidence="4">PH domain-containing protein</fullName>
    </recommendedName>
</protein>
<feature type="transmembrane region" description="Helical" evidence="1">
    <location>
        <begin position="42"/>
        <end position="61"/>
    </location>
</feature>
<evidence type="ECO:0000313" key="2">
    <source>
        <dbReference type="EMBL" id="THV21708.1"/>
    </source>
</evidence>
<keyword evidence="1" id="KW-1133">Transmembrane helix</keyword>
<evidence type="ECO:0000313" key="3">
    <source>
        <dbReference type="Proteomes" id="UP000305792"/>
    </source>
</evidence>
<dbReference type="RefSeq" id="WP_136532361.1">
    <property type="nucleotide sequence ID" value="NZ_STGX01000026.1"/>
</dbReference>
<dbReference type="Proteomes" id="UP000305792">
    <property type="component" value="Unassembled WGS sequence"/>
</dbReference>
<accession>A0A4S8NW41</accession>
<keyword evidence="3" id="KW-1185">Reference proteome</keyword>
<feature type="transmembrane region" description="Helical" evidence="1">
    <location>
        <begin position="17"/>
        <end position="36"/>
    </location>
</feature>